<dbReference type="Proteomes" id="UP000286045">
    <property type="component" value="Unassembled WGS sequence"/>
</dbReference>
<dbReference type="InterPro" id="IPR002575">
    <property type="entry name" value="Aminoglycoside_PTrfase"/>
</dbReference>
<comment type="caution">
    <text evidence="2">The sequence shown here is derived from an EMBL/GenBank/DDBJ whole genome shotgun (WGS) entry which is preliminary data.</text>
</comment>
<dbReference type="PANTHER" id="PTHR21310">
    <property type="entry name" value="AMINOGLYCOSIDE PHOSPHOTRANSFERASE-RELATED-RELATED"/>
    <property type="match status" value="1"/>
</dbReference>
<name>A0A439CXN1_9PEZI</name>
<dbReference type="InterPro" id="IPR011009">
    <property type="entry name" value="Kinase-like_dom_sf"/>
</dbReference>
<evidence type="ECO:0000259" key="1">
    <source>
        <dbReference type="Pfam" id="PF01636"/>
    </source>
</evidence>
<dbReference type="EMBL" id="RYZI01000291">
    <property type="protein sequence ID" value="RWA06982.1"/>
    <property type="molecule type" value="Genomic_DNA"/>
</dbReference>
<gene>
    <name evidence="2" type="ORF">EKO27_g8121</name>
</gene>
<dbReference type="Pfam" id="PF01636">
    <property type="entry name" value="APH"/>
    <property type="match status" value="1"/>
</dbReference>
<protein>
    <recommendedName>
        <fullName evidence="1">Aminoglycoside phosphotransferase domain-containing protein</fullName>
    </recommendedName>
</protein>
<dbReference type="CDD" id="cd05120">
    <property type="entry name" value="APH_ChoK_like"/>
    <property type="match status" value="1"/>
</dbReference>
<dbReference type="PANTHER" id="PTHR21310:SF55">
    <property type="entry name" value="AMINOGLYCOSIDE PHOSPHOTRANSFERASE DOMAIN-CONTAINING PROTEIN"/>
    <property type="match status" value="1"/>
</dbReference>
<dbReference type="InterPro" id="IPR051678">
    <property type="entry name" value="AGP_Transferase"/>
</dbReference>
<sequence>MQFVANHTSIPVPRVYCAFTYRGRTYIVMERIDGTPVASRWALRPKESQEKILIQLKDVAQQLRNVSPPDGIGVANIKGGPIYDGRLPGQSFWGPFSTTDDFHKKLRNDMEFDFDPSNAPDGVVEFVNFHKQSFPKSVLTHGDLSSFNILVKGDKVVGIIDWETAGWLPPYWEYVCAWNVNPYNEFWQQEVDRFLTPLPHELRMDCIRRRYFGDF</sequence>
<dbReference type="STRING" id="363999.A0A439CXN1"/>
<proteinExistence type="predicted"/>
<organism evidence="2 3">
    <name type="scientific">Xylaria grammica</name>
    <dbReference type="NCBI Taxonomy" id="363999"/>
    <lineage>
        <taxon>Eukaryota</taxon>
        <taxon>Fungi</taxon>
        <taxon>Dikarya</taxon>
        <taxon>Ascomycota</taxon>
        <taxon>Pezizomycotina</taxon>
        <taxon>Sordariomycetes</taxon>
        <taxon>Xylariomycetidae</taxon>
        <taxon>Xylariales</taxon>
        <taxon>Xylariaceae</taxon>
        <taxon>Xylaria</taxon>
    </lineage>
</organism>
<evidence type="ECO:0000313" key="3">
    <source>
        <dbReference type="Proteomes" id="UP000286045"/>
    </source>
</evidence>
<dbReference type="AlphaFoldDB" id="A0A439CXN1"/>
<keyword evidence="3" id="KW-1185">Reference proteome</keyword>
<accession>A0A439CXN1</accession>
<evidence type="ECO:0000313" key="2">
    <source>
        <dbReference type="EMBL" id="RWA06982.1"/>
    </source>
</evidence>
<reference evidence="2 3" key="1">
    <citation type="submission" date="2018-12" db="EMBL/GenBank/DDBJ databases">
        <title>Draft genome sequence of Xylaria grammica IHI A82.</title>
        <authorList>
            <person name="Buettner E."/>
            <person name="Kellner H."/>
        </authorList>
    </citation>
    <scope>NUCLEOTIDE SEQUENCE [LARGE SCALE GENOMIC DNA]</scope>
    <source>
        <strain evidence="2 3">IHI A82</strain>
    </source>
</reference>
<feature type="domain" description="Aminoglycoside phosphotransferase" evidence="1">
    <location>
        <begin position="1"/>
        <end position="192"/>
    </location>
</feature>
<dbReference type="Gene3D" id="3.90.1200.10">
    <property type="match status" value="1"/>
</dbReference>
<dbReference type="SUPFAM" id="SSF56112">
    <property type="entry name" value="Protein kinase-like (PK-like)"/>
    <property type="match status" value="1"/>
</dbReference>